<keyword evidence="2" id="KW-0802">TPR repeat</keyword>
<dbReference type="PANTHER" id="PTHR22904:SF523">
    <property type="entry name" value="STRESS-INDUCED-PHOSPHOPROTEIN 1"/>
    <property type="match status" value="1"/>
</dbReference>
<dbReference type="PANTHER" id="PTHR22904">
    <property type="entry name" value="TPR REPEAT CONTAINING PROTEIN"/>
    <property type="match status" value="1"/>
</dbReference>
<evidence type="ECO:0000313" key="4">
    <source>
        <dbReference type="EMBL" id="KAL3422553.1"/>
    </source>
</evidence>
<dbReference type="EMBL" id="JBFCZG010000005">
    <property type="protein sequence ID" value="KAL3422553.1"/>
    <property type="molecule type" value="Genomic_DNA"/>
</dbReference>
<keyword evidence="5" id="KW-1185">Reference proteome</keyword>
<evidence type="ECO:0000256" key="3">
    <source>
        <dbReference type="SAM" id="MobiDB-lite"/>
    </source>
</evidence>
<dbReference type="InterPro" id="IPR011990">
    <property type="entry name" value="TPR-like_helical_dom_sf"/>
</dbReference>
<sequence length="92" mass="10360">MATRNKPSRLEEDGMGPMERGRRRYQMKDFEGALKAFSEAIKTSTGHMLLTALDHRAAANEKLDQLQAALRDSKQMIELKPEISQASLTRGK</sequence>
<reference evidence="4 5" key="1">
    <citation type="submission" date="2024-06" db="EMBL/GenBank/DDBJ databases">
        <title>Complete genome of Phlyctema vagabunda strain 19-DSS-EL-015.</title>
        <authorList>
            <person name="Fiorenzani C."/>
        </authorList>
    </citation>
    <scope>NUCLEOTIDE SEQUENCE [LARGE SCALE GENOMIC DNA]</scope>
    <source>
        <strain evidence="4 5">19-DSS-EL-015</strain>
    </source>
</reference>
<dbReference type="Gene3D" id="1.25.40.10">
    <property type="entry name" value="Tetratricopeptide repeat domain"/>
    <property type="match status" value="1"/>
</dbReference>
<evidence type="ECO:0008006" key="6">
    <source>
        <dbReference type="Google" id="ProtNLM"/>
    </source>
</evidence>
<dbReference type="Proteomes" id="UP001629113">
    <property type="component" value="Unassembled WGS sequence"/>
</dbReference>
<name>A0ABR4PGV8_9HELO</name>
<evidence type="ECO:0000256" key="2">
    <source>
        <dbReference type="ARBA" id="ARBA00022803"/>
    </source>
</evidence>
<accession>A0ABR4PGV8</accession>
<comment type="caution">
    <text evidence="4">The sequence shown here is derived from an EMBL/GenBank/DDBJ whole genome shotgun (WGS) entry which is preliminary data.</text>
</comment>
<evidence type="ECO:0000313" key="5">
    <source>
        <dbReference type="Proteomes" id="UP001629113"/>
    </source>
</evidence>
<evidence type="ECO:0000256" key="1">
    <source>
        <dbReference type="ARBA" id="ARBA00022737"/>
    </source>
</evidence>
<protein>
    <recommendedName>
        <fullName evidence="6">Tetratricopeptide repeat protein</fullName>
    </recommendedName>
</protein>
<keyword evidence="1" id="KW-0677">Repeat</keyword>
<proteinExistence type="predicted"/>
<gene>
    <name evidence="4" type="ORF">PVAG01_06709</name>
</gene>
<dbReference type="SUPFAM" id="SSF48452">
    <property type="entry name" value="TPR-like"/>
    <property type="match status" value="1"/>
</dbReference>
<feature type="region of interest" description="Disordered" evidence="3">
    <location>
        <begin position="1"/>
        <end position="21"/>
    </location>
</feature>
<organism evidence="4 5">
    <name type="scientific">Phlyctema vagabunda</name>
    <dbReference type="NCBI Taxonomy" id="108571"/>
    <lineage>
        <taxon>Eukaryota</taxon>
        <taxon>Fungi</taxon>
        <taxon>Dikarya</taxon>
        <taxon>Ascomycota</taxon>
        <taxon>Pezizomycotina</taxon>
        <taxon>Leotiomycetes</taxon>
        <taxon>Helotiales</taxon>
        <taxon>Dermateaceae</taxon>
        <taxon>Phlyctema</taxon>
    </lineage>
</organism>